<keyword evidence="3" id="KW-1185">Reference proteome</keyword>
<proteinExistence type="predicted"/>
<accession>A0ABY9RFT0</accession>
<dbReference type="Proteomes" id="UP001181355">
    <property type="component" value="Chromosome"/>
</dbReference>
<evidence type="ECO:0000313" key="2">
    <source>
        <dbReference type="EMBL" id="WMW79714.1"/>
    </source>
</evidence>
<evidence type="ECO:0000313" key="3">
    <source>
        <dbReference type="Proteomes" id="UP001181355"/>
    </source>
</evidence>
<feature type="region of interest" description="Disordered" evidence="1">
    <location>
        <begin position="38"/>
        <end position="65"/>
    </location>
</feature>
<sequence length="123" mass="13420">MRIISNEELLLISGGDGEEFDEFDEFGSDVEDSYYGWFDSPDGSKRKKIPRGGGSPQKGGDASNPILDKIKEEAADRLSELIVDKGSEWLGKGLEALADFGKEMLDIASKQPPVNPGQRSGRE</sequence>
<name>A0ABY9RFT0_9BURK</name>
<dbReference type="RefSeq" id="WP_309481209.1">
    <property type="nucleotide sequence ID" value="NZ_CP133720.1"/>
</dbReference>
<evidence type="ECO:0000256" key="1">
    <source>
        <dbReference type="SAM" id="MobiDB-lite"/>
    </source>
</evidence>
<protein>
    <submittedName>
        <fullName evidence="2">Uncharacterized protein</fullName>
    </submittedName>
</protein>
<organism evidence="2 3">
    <name type="scientific">Undibacterium cyanobacteriorum</name>
    <dbReference type="NCBI Taxonomy" id="3073561"/>
    <lineage>
        <taxon>Bacteria</taxon>
        <taxon>Pseudomonadati</taxon>
        <taxon>Pseudomonadota</taxon>
        <taxon>Betaproteobacteria</taxon>
        <taxon>Burkholderiales</taxon>
        <taxon>Oxalobacteraceae</taxon>
        <taxon>Undibacterium</taxon>
    </lineage>
</organism>
<reference evidence="2" key="1">
    <citation type="submission" date="2023-09" db="EMBL/GenBank/DDBJ databases">
        <title>Undibacterium sp. 20NA77.5 isolated from freshwater.</title>
        <authorList>
            <person name="Le V."/>
            <person name="Ko S.-R."/>
            <person name="Ahn C.-Y."/>
            <person name="Oh H.-M."/>
        </authorList>
    </citation>
    <scope>NUCLEOTIDE SEQUENCE</scope>
    <source>
        <strain evidence="2">20NA77.5</strain>
    </source>
</reference>
<gene>
    <name evidence="2" type="ORF">RF679_13770</name>
</gene>
<dbReference type="EMBL" id="CP133720">
    <property type="protein sequence ID" value="WMW79714.1"/>
    <property type="molecule type" value="Genomic_DNA"/>
</dbReference>